<accession>A0A5J5HSD1</accession>
<gene>
    <name evidence="3" type="ORF">F4U95_21985</name>
    <name evidence="2" type="ORF">F4U96_21870</name>
</gene>
<evidence type="ECO:0000259" key="1">
    <source>
        <dbReference type="Pfam" id="PF13784"/>
    </source>
</evidence>
<dbReference type="Pfam" id="PF13784">
    <property type="entry name" value="Fic_N"/>
    <property type="match status" value="1"/>
</dbReference>
<proteinExistence type="predicted"/>
<sequence length="94" mass="10207">MLRPSYALPDLPPPGAIETAAVLKALTRAHRYLAELKGRARTIPNQGILIDTLSLQEAKASSEIENIVTTQDEIFQMNAFPENPGPPATKELAL</sequence>
<dbReference type="RefSeq" id="WP_120253530.1">
    <property type="nucleotide sequence ID" value="NZ_JBNNIY010000005.1"/>
</dbReference>
<organism evidence="3 4">
    <name type="scientific">Sphingobium limneticum</name>
    <dbReference type="NCBI Taxonomy" id="1007511"/>
    <lineage>
        <taxon>Bacteria</taxon>
        <taxon>Pseudomonadati</taxon>
        <taxon>Pseudomonadota</taxon>
        <taxon>Alphaproteobacteria</taxon>
        <taxon>Sphingomonadales</taxon>
        <taxon>Sphingomonadaceae</taxon>
        <taxon>Sphingobium</taxon>
    </lineage>
</organism>
<evidence type="ECO:0000313" key="5">
    <source>
        <dbReference type="Proteomes" id="UP000326364"/>
    </source>
</evidence>
<dbReference type="Proteomes" id="UP000326364">
    <property type="component" value="Unassembled WGS sequence"/>
</dbReference>
<dbReference type="Proteomes" id="UP000325933">
    <property type="component" value="Unassembled WGS sequence"/>
</dbReference>
<name>A0A5J5HSD1_9SPHN</name>
<protein>
    <submittedName>
        <fullName evidence="3">Cell filamentation protein Fic</fullName>
    </submittedName>
</protein>
<evidence type="ECO:0000313" key="3">
    <source>
        <dbReference type="EMBL" id="KAA9024492.1"/>
    </source>
</evidence>
<dbReference type="InterPro" id="IPR025758">
    <property type="entry name" value="Fic/DOC_N"/>
</dbReference>
<keyword evidence="5" id="KW-1185">Reference proteome</keyword>
<evidence type="ECO:0000313" key="2">
    <source>
        <dbReference type="EMBL" id="KAA9012041.1"/>
    </source>
</evidence>
<dbReference type="EMBL" id="VYQB01000026">
    <property type="protein sequence ID" value="KAA9012041.1"/>
    <property type="molecule type" value="Genomic_DNA"/>
</dbReference>
<evidence type="ECO:0000313" key="4">
    <source>
        <dbReference type="Proteomes" id="UP000325933"/>
    </source>
</evidence>
<reference evidence="4 5" key="1">
    <citation type="submission" date="2019-09" db="EMBL/GenBank/DDBJ databases">
        <authorList>
            <person name="Feng G."/>
        </authorList>
    </citation>
    <scope>NUCLEOTIDE SEQUENCE [LARGE SCALE GENOMIC DNA]</scope>
    <source>
        <strain evidence="3 4">KACC 19283</strain>
        <strain evidence="2 5">KACC 19284</strain>
    </source>
</reference>
<feature type="domain" description="Fic/DOC N-terminal" evidence="1">
    <location>
        <begin position="23"/>
        <end position="91"/>
    </location>
</feature>
<dbReference type="EMBL" id="VYQA01000026">
    <property type="protein sequence ID" value="KAA9024492.1"/>
    <property type="molecule type" value="Genomic_DNA"/>
</dbReference>
<dbReference type="AlphaFoldDB" id="A0A5J5HSD1"/>
<comment type="caution">
    <text evidence="3">The sequence shown here is derived from an EMBL/GenBank/DDBJ whole genome shotgun (WGS) entry which is preliminary data.</text>
</comment>